<keyword evidence="4 6" id="KW-0805">Transcription regulation</keyword>
<dbReference type="GO" id="GO:0003723">
    <property type="term" value="F:RNA binding"/>
    <property type="evidence" value="ECO:0007669"/>
    <property type="project" value="UniProtKB-UniRule"/>
</dbReference>
<evidence type="ECO:0000256" key="2">
    <source>
        <dbReference type="ARBA" id="ARBA00022814"/>
    </source>
</evidence>
<keyword evidence="5 6" id="KW-0804">Transcription</keyword>
<comment type="function">
    <text evidence="6">Involved in transcription antitermination. Required for transcription of ribosomal RNA (rRNA) genes. Binds specifically to the boxA antiterminator sequence of the ribosomal RNA (rrn) operons.</text>
</comment>
<dbReference type="PANTHER" id="PTHR11078">
    <property type="entry name" value="N UTILIZATION SUBSTANCE PROTEIN B-RELATED"/>
    <property type="match status" value="1"/>
</dbReference>
<dbReference type="EMBL" id="LPUF01000001">
    <property type="protein sequence ID" value="OQK17925.1"/>
    <property type="molecule type" value="Genomic_DNA"/>
</dbReference>
<evidence type="ECO:0000256" key="3">
    <source>
        <dbReference type="ARBA" id="ARBA00022884"/>
    </source>
</evidence>
<comment type="caution">
    <text evidence="8">The sequence shown here is derived from an EMBL/GenBank/DDBJ whole genome shotgun (WGS) entry which is preliminary data.</text>
</comment>
<dbReference type="RefSeq" id="WP_080522531.1">
    <property type="nucleotide sequence ID" value="NZ_LPUF01000001.1"/>
</dbReference>
<feature type="domain" description="NusB/RsmB/TIM44" evidence="7">
    <location>
        <begin position="7"/>
        <end position="130"/>
    </location>
</feature>
<evidence type="ECO:0000313" key="8">
    <source>
        <dbReference type="EMBL" id="OQK17925.1"/>
    </source>
</evidence>
<evidence type="ECO:0000256" key="4">
    <source>
        <dbReference type="ARBA" id="ARBA00023015"/>
    </source>
</evidence>
<reference evidence="8 9" key="1">
    <citation type="submission" date="2015-12" db="EMBL/GenBank/DDBJ databases">
        <authorList>
            <person name="Shamseldin A."/>
            <person name="Moawad H."/>
            <person name="Abd El-Rahim W.M."/>
            <person name="Sadowsky M.J."/>
        </authorList>
    </citation>
    <scope>NUCLEOTIDE SEQUENCE [LARGE SCALE GENOMIC DNA]</scope>
    <source>
        <strain evidence="8 9">WF1</strain>
    </source>
</reference>
<evidence type="ECO:0000256" key="5">
    <source>
        <dbReference type="ARBA" id="ARBA00023163"/>
    </source>
</evidence>
<dbReference type="InterPro" id="IPR011605">
    <property type="entry name" value="NusB_fam"/>
</dbReference>
<proteinExistence type="inferred from homology"/>
<keyword evidence="3 6" id="KW-0694">RNA-binding</keyword>
<dbReference type="SUPFAM" id="SSF48013">
    <property type="entry name" value="NusB-like"/>
    <property type="match status" value="1"/>
</dbReference>
<sequence>MSSAKTKARQCAVQALYQWQMTGQNLSAIEGQFQEDQRLKNAQKSYFSDLFHGVPKYLDRIDASMADFVDREVEKIDPVERAILRIGVYELLLKPETPYRVVINEGVELAKSFGADGSHRYVNGVLDKVAQVERKLEIEAKKKKNSM</sequence>
<dbReference type="PANTHER" id="PTHR11078:SF3">
    <property type="entry name" value="ANTITERMINATION NUSB DOMAIN-CONTAINING PROTEIN"/>
    <property type="match status" value="1"/>
</dbReference>
<dbReference type="GO" id="GO:0031564">
    <property type="term" value="P:transcription antitermination"/>
    <property type="evidence" value="ECO:0007669"/>
    <property type="project" value="UniProtKB-KW"/>
</dbReference>
<organism evidence="8 9">
    <name type="scientific">Methyloprofundus sedimenti</name>
    <dbReference type="NCBI Taxonomy" id="1420851"/>
    <lineage>
        <taxon>Bacteria</taxon>
        <taxon>Pseudomonadati</taxon>
        <taxon>Pseudomonadota</taxon>
        <taxon>Gammaproteobacteria</taxon>
        <taxon>Methylococcales</taxon>
        <taxon>Methylococcaceae</taxon>
        <taxon>Methyloprofundus</taxon>
    </lineage>
</organism>
<name>A0A1V8M8Q5_9GAMM</name>
<dbReference type="InterPro" id="IPR035926">
    <property type="entry name" value="NusB-like_sf"/>
</dbReference>
<dbReference type="OrthoDB" id="9789556at2"/>
<dbReference type="Pfam" id="PF01029">
    <property type="entry name" value="NusB"/>
    <property type="match status" value="1"/>
</dbReference>
<protein>
    <recommendedName>
        <fullName evidence="6">Transcription antitermination protein NusB</fullName>
    </recommendedName>
    <alternativeName>
        <fullName evidence="6">Antitermination factor NusB</fullName>
    </alternativeName>
</protein>
<evidence type="ECO:0000259" key="7">
    <source>
        <dbReference type="Pfam" id="PF01029"/>
    </source>
</evidence>
<dbReference type="HAMAP" id="MF_00073">
    <property type="entry name" value="NusB"/>
    <property type="match status" value="1"/>
</dbReference>
<dbReference type="NCBIfam" id="TIGR01951">
    <property type="entry name" value="nusB"/>
    <property type="match status" value="1"/>
</dbReference>
<gene>
    <name evidence="6" type="primary">nusB</name>
    <name evidence="8" type="ORF">AU255_08705</name>
</gene>
<evidence type="ECO:0000256" key="1">
    <source>
        <dbReference type="ARBA" id="ARBA00005952"/>
    </source>
</evidence>
<keyword evidence="2 6" id="KW-0889">Transcription antitermination</keyword>
<evidence type="ECO:0000313" key="9">
    <source>
        <dbReference type="Proteomes" id="UP000191980"/>
    </source>
</evidence>
<dbReference type="Proteomes" id="UP000191980">
    <property type="component" value="Unassembled WGS sequence"/>
</dbReference>
<dbReference type="GO" id="GO:0006353">
    <property type="term" value="P:DNA-templated transcription termination"/>
    <property type="evidence" value="ECO:0007669"/>
    <property type="project" value="UniProtKB-UniRule"/>
</dbReference>
<dbReference type="GO" id="GO:0005829">
    <property type="term" value="C:cytosol"/>
    <property type="evidence" value="ECO:0007669"/>
    <property type="project" value="TreeGrafter"/>
</dbReference>
<evidence type="ECO:0000256" key="6">
    <source>
        <dbReference type="HAMAP-Rule" id="MF_00073"/>
    </source>
</evidence>
<dbReference type="STRING" id="1420851.AU255_08705"/>
<dbReference type="InterPro" id="IPR006027">
    <property type="entry name" value="NusB_RsmB_TIM44"/>
</dbReference>
<dbReference type="AlphaFoldDB" id="A0A1V8M8Q5"/>
<accession>A0A1V8M8Q5</accession>
<comment type="similarity">
    <text evidence="1 6">Belongs to the NusB family.</text>
</comment>
<dbReference type="Gene3D" id="1.10.940.10">
    <property type="entry name" value="NusB-like"/>
    <property type="match status" value="1"/>
</dbReference>
<keyword evidence="9" id="KW-1185">Reference proteome</keyword>